<dbReference type="EMBL" id="JAWNGG020000082">
    <property type="protein sequence ID" value="KAK9303115.1"/>
    <property type="molecule type" value="Genomic_DNA"/>
</dbReference>
<sequence>MLLRKVNDKCRAILKIKINIDFDQRSKNDMILPKDGICLTHRQEYRWRFNMSIVLISQTQRCTNSFTYSSYKMRIRHSTEKRI</sequence>
<evidence type="ECO:0000313" key="1">
    <source>
        <dbReference type="EMBL" id="KAK9303115.1"/>
    </source>
</evidence>
<evidence type="ECO:0000313" key="2">
    <source>
        <dbReference type="Proteomes" id="UP001432146"/>
    </source>
</evidence>
<comment type="caution">
    <text evidence="1">The sequence shown here is derived from an EMBL/GenBank/DDBJ whole genome shotgun (WGS) entry which is preliminary data.</text>
</comment>
<dbReference type="Proteomes" id="UP001432146">
    <property type="component" value="Unassembled WGS sequence"/>
</dbReference>
<accession>A0AAW0ZZR5</accession>
<organism evidence="1 2">
    <name type="scientific">Tetragonisca angustula</name>
    <dbReference type="NCBI Taxonomy" id="166442"/>
    <lineage>
        <taxon>Eukaryota</taxon>
        <taxon>Metazoa</taxon>
        <taxon>Ecdysozoa</taxon>
        <taxon>Arthropoda</taxon>
        <taxon>Hexapoda</taxon>
        <taxon>Insecta</taxon>
        <taxon>Pterygota</taxon>
        <taxon>Neoptera</taxon>
        <taxon>Endopterygota</taxon>
        <taxon>Hymenoptera</taxon>
        <taxon>Apocrita</taxon>
        <taxon>Aculeata</taxon>
        <taxon>Apoidea</taxon>
        <taxon>Anthophila</taxon>
        <taxon>Apidae</taxon>
        <taxon>Tetragonisca</taxon>
    </lineage>
</organism>
<protein>
    <submittedName>
        <fullName evidence="1">Uncharacterized protein</fullName>
    </submittedName>
</protein>
<gene>
    <name evidence="1" type="ORF">QLX08_005077</name>
</gene>
<reference evidence="1 2" key="1">
    <citation type="submission" date="2024-05" db="EMBL/GenBank/DDBJ databases">
        <title>The nuclear and mitochondrial genome assemblies of Tetragonisca angustula (Apidae: Meliponini), a tiny yet remarkable pollinator in the Neotropics.</title>
        <authorList>
            <person name="Ferrari R."/>
            <person name="Ricardo P.C."/>
            <person name="Dias F.C."/>
            <person name="Araujo N.S."/>
            <person name="Soares D.O."/>
            <person name="Zhou Q.-S."/>
            <person name="Zhu C.-D."/>
            <person name="Coutinho L."/>
            <person name="Airas M.C."/>
            <person name="Batista T.M."/>
        </authorList>
    </citation>
    <scope>NUCLEOTIDE SEQUENCE [LARGE SCALE GENOMIC DNA]</scope>
    <source>
        <strain evidence="1">ASF017062</strain>
        <tissue evidence="1">Abdomen</tissue>
    </source>
</reference>
<name>A0AAW0ZZR5_9HYME</name>
<proteinExistence type="predicted"/>
<keyword evidence="2" id="KW-1185">Reference proteome</keyword>
<dbReference type="AlphaFoldDB" id="A0AAW0ZZR5"/>